<sequence length="825" mass="90698">MATATRVDPVLIACLVDSSAALLHEWGHILQSYISPLLQRIAMHSNPKTRSLQGVIRIGFVSYSDSNVHPNPILARRFFAPVGLITKELKDEPTSLGLGRTSSGKDTGMAVLEGYVAILEMFDAVAETRPLPPLAAENTELSPYEPTFYLVHIAATQPDSAPKPVWNQNSLLDDITWSTLPAEILKRKIRHNMILTKPIHELQELYINIHRNPENYGIPVFKASHKLLFSGLPSDVKTIPQKRPAQDTIDAKAHQASPAPKVPQTPASPSKISQGVAPQTATPNQTNPPEAQANNSQPHQQGPVPIALPNQPQHGIQRANFDLARFKSILLNIEKEIQSAKVTLDQARMDGKTKLELDVIEKEINTKMQQRAKAMQFYQMVILKNQTSNTASQQSQPSNTNTQATNPSQQMSSTIPPISVNPNSTQPIQNTQTTAAPPLNSFPNLRPINAQFEKLIAERIRPAVVAAAPTGVPSHSQAPQPPPQPQLQPQPQPSQPQPQHPSQLQQQPLPPHTHTQQQQSHTRPSQLGTVPAQNPAPPPIQGSQPPVPMDIFSDKPVLGNFPKRWQGSFVWSAGPRDVAVRVALYSQDTTLRPETWPQKLHFIQGNIPFNTTQFQTWYKEKNAVMSLVAQAPFPGNNDATVQNWRLFKSVRDWCQNKNVTSLPAEVLKPQPVAHNPVADQGQGVVSTSSQLNPPTTAPNVSNINSEALIQQQKMQALANFQKQQEMAQQVNMQRNMMQNPVGISMIPTGGMNGMNVNQLLQVGQQQQHLGTVEGQMVMNGGGMNVTPQAQPQFRQTVPGMGNLTAAQMSQLLQFGMNRNMDGTNQ</sequence>
<feature type="region of interest" description="Disordered" evidence="1">
    <location>
        <begin position="467"/>
        <end position="554"/>
    </location>
</feature>
<feature type="region of interest" description="Disordered" evidence="1">
    <location>
        <begin position="238"/>
        <end position="312"/>
    </location>
</feature>
<proteinExistence type="predicted"/>
<dbReference type="AlphaFoldDB" id="A0AAV5A206"/>
<comment type="caution">
    <text evidence="2">The sequence shown here is derived from an EMBL/GenBank/DDBJ whole genome shotgun (WGS) entry which is preliminary data.</text>
</comment>
<reference evidence="2" key="1">
    <citation type="submission" date="2021-10" db="EMBL/GenBank/DDBJ databases">
        <title>De novo Genome Assembly of Clathrus columnatus (Basidiomycota, Fungi) Using Illumina and Nanopore Sequence Data.</title>
        <authorList>
            <person name="Ogiso-Tanaka E."/>
            <person name="Itagaki H."/>
            <person name="Hosoya T."/>
            <person name="Hosaka K."/>
        </authorList>
    </citation>
    <scope>NUCLEOTIDE SEQUENCE</scope>
    <source>
        <strain evidence="2">MO-923</strain>
    </source>
</reference>
<evidence type="ECO:0008006" key="4">
    <source>
        <dbReference type="Google" id="ProtNLM"/>
    </source>
</evidence>
<feature type="compositionally biased region" description="Pro residues" evidence="1">
    <location>
        <begin position="479"/>
        <end position="499"/>
    </location>
</feature>
<evidence type="ECO:0000313" key="3">
    <source>
        <dbReference type="Proteomes" id="UP001050691"/>
    </source>
</evidence>
<feature type="compositionally biased region" description="Polar residues" evidence="1">
    <location>
        <begin position="411"/>
        <end position="435"/>
    </location>
</feature>
<dbReference type="Proteomes" id="UP001050691">
    <property type="component" value="Unassembled WGS sequence"/>
</dbReference>
<accession>A0AAV5A206</accession>
<gene>
    <name evidence="2" type="ORF">Clacol_002888</name>
</gene>
<evidence type="ECO:0000256" key="1">
    <source>
        <dbReference type="SAM" id="MobiDB-lite"/>
    </source>
</evidence>
<protein>
    <recommendedName>
        <fullName evidence="4">Mediator of RNA polymerase II transcription subunit 25</fullName>
    </recommendedName>
</protein>
<keyword evidence="3" id="KW-1185">Reference proteome</keyword>
<feature type="region of interest" description="Disordered" evidence="1">
    <location>
        <begin position="388"/>
        <end position="442"/>
    </location>
</feature>
<feature type="compositionally biased region" description="Low complexity" evidence="1">
    <location>
        <begin position="388"/>
        <end position="410"/>
    </location>
</feature>
<organism evidence="2 3">
    <name type="scientific">Clathrus columnatus</name>
    <dbReference type="NCBI Taxonomy" id="1419009"/>
    <lineage>
        <taxon>Eukaryota</taxon>
        <taxon>Fungi</taxon>
        <taxon>Dikarya</taxon>
        <taxon>Basidiomycota</taxon>
        <taxon>Agaricomycotina</taxon>
        <taxon>Agaricomycetes</taxon>
        <taxon>Phallomycetidae</taxon>
        <taxon>Phallales</taxon>
        <taxon>Clathraceae</taxon>
        <taxon>Clathrus</taxon>
    </lineage>
</organism>
<feature type="compositionally biased region" description="Low complexity" evidence="1">
    <location>
        <begin position="277"/>
        <end position="289"/>
    </location>
</feature>
<evidence type="ECO:0000313" key="2">
    <source>
        <dbReference type="EMBL" id="GJJ08669.1"/>
    </source>
</evidence>
<dbReference type="EMBL" id="BPWL01000003">
    <property type="protein sequence ID" value="GJJ08669.1"/>
    <property type="molecule type" value="Genomic_DNA"/>
</dbReference>
<feature type="compositionally biased region" description="Pro residues" evidence="1">
    <location>
        <begin position="534"/>
        <end position="548"/>
    </location>
</feature>
<feature type="compositionally biased region" description="Low complexity" evidence="1">
    <location>
        <begin position="500"/>
        <end position="526"/>
    </location>
</feature>
<feature type="compositionally biased region" description="Low complexity" evidence="1">
    <location>
        <begin position="467"/>
        <end position="478"/>
    </location>
</feature>
<name>A0AAV5A206_9AGAM</name>